<keyword evidence="1" id="KW-0472">Membrane</keyword>
<dbReference type="EMBL" id="QEFC01001239">
    <property type="protein sequence ID" value="KAE9458690.1"/>
    <property type="molecule type" value="Genomic_DNA"/>
</dbReference>
<keyword evidence="3" id="KW-1185">Reference proteome</keyword>
<gene>
    <name evidence="2" type="ORF">C3L33_09380</name>
</gene>
<sequence>MYDTFIERIGFCFRHFCFDDMFVVGATLGAIAALMGALFGLKSNRGLLHGAAAGAIAGAYFYLEFFKASVGLWNSFANGPVSFLHLVSLSIPNHCCNAPS</sequence>
<dbReference type="Proteomes" id="UP000428333">
    <property type="component" value="Linkage Group LG05"/>
</dbReference>
<evidence type="ECO:0000256" key="1">
    <source>
        <dbReference type="SAM" id="Phobius"/>
    </source>
</evidence>
<comment type="caution">
    <text evidence="2">The sequence shown here is derived from an EMBL/GenBank/DDBJ whole genome shotgun (WGS) entry which is preliminary data.</text>
</comment>
<organism evidence="2 3">
    <name type="scientific">Rhododendron williamsianum</name>
    <dbReference type="NCBI Taxonomy" id="262921"/>
    <lineage>
        <taxon>Eukaryota</taxon>
        <taxon>Viridiplantae</taxon>
        <taxon>Streptophyta</taxon>
        <taxon>Embryophyta</taxon>
        <taxon>Tracheophyta</taxon>
        <taxon>Spermatophyta</taxon>
        <taxon>Magnoliopsida</taxon>
        <taxon>eudicotyledons</taxon>
        <taxon>Gunneridae</taxon>
        <taxon>Pentapetalae</taxon>
        <taxon>asterids</taxon>
        <taxon>Ericales</taxon>
        <taxon>Ericaceae</taxon>
        <taxon>Ericoideae</taxon>
        <taxon>Rhodoreae</taxon>
        <taxon>Rhododendron</taxon>
    </lineage>
</organism>
<feature type="non-terminal residue" evidence="2">
    <location>
        <position position="1"/>
    </location>
</feature>
<dbReference type="AlphaFoldDB" id="A0A6A4LK38"/>
<feature type="transmembrane region" description="Helical" evidence="1">
    <location>
        <begin position="21"/>
        <end position="41"/>
    </location>
</feature>
<evidence type="ECO:0000313" key="3">
    <source>
        <dbReference type="Proteomes" id="UP000428333"/>
    </source>
</evidence>
<evidence type="ECO:0000313" key="2">
    <source>
        <dbReference type="EMBL" id="KAE9458690.1"/>
    </source>
</evidence>
<protein>
    <submittedName>
        <fullName evidence="2">Uncharacterized protein</fullName>
    </submittedName>
</protein>
<keyword evidence="1" id="KW-1133">Transmembrane helix</keyword>
<accession>A0A6A4LK38</accession>
<dbReference type="OrthoDB" id="1626794at2759"/>
<reference evidence="2 3" key="1">
    <citation type="journal article" date="2019" name="Genome Biol. Evol.">
        <title>The Rhododendron genome and chromosomal organization provide insight into shared whole-genome duplications across the heath family (Ericaceae).</title>
        <authorList>
            <person name="Soza V.L."/>
            <person name="Lindsley D."/>
            <person name="Waalkes A."/>
            <person name="Ramage E."/>
            <person name="Patwardhan R.P."/>
            <person name="Burton J.N."/>
            <person name="Adey A."/>
            <person name="Kumar A."/>
            <person name="Qiu R."/>
            <person name="Shendure J."/>
            <person name="Hall B."/>
        </authorList>
    </citation>
    <scope>NUCLEOTIDE SEQUENCE [LARGE SCALE GENOMIC DNA]</scope>
    <source>
        <strain evidence="2">RSF 1966-606</strain>
    </source>
</reference>
<keyword evidence="1" id="KW-0812">Transmembrane</keyword>
<name>A0A6A4LK38_9ERIC</name>
<feature type="transmembrane region" description="Helical" evidence="1">
    <location>
        <begin position="47"/>
        <end position="63"/>
    </location>
</feature>
<proteinExistence type="predicted"/>